<evidence type="ECO:0000259" key="4">
    <source>
        <dbReference type="Pfam" id="PF03931"/>
    </source>
</evidence>
<dbReference type="EMBL" id="OC900091">
    <property type="protein sequence ID" value="CAD7648949.1"/>
    <property type="molecule type" value="Genomic_DNA"/>
</dbReference>
<feature type="compositionally biased region" description="Basic and acidic residues" evidence="3">
    <location>
        <begin position="88"/>
        <end position="98"/>
    </location>
</feature>
<proteinExistence type="inferred from homology"/>
<dbReference type="SUPFAM" id="SSF54695">
    <property type="entry name" value="POZ domain"/>
    <property type="match status" value="1"/>
</dbReference>
<dbReference type="InterPro" id="IPR011333">
    <property type="entry name" value="SKP1/BTB/POZ_sf"/>
</dbReference>
<evidence type="ECO:0000256" key="3">
    <source>
        <dbReference type="SAM" id="MobiDB-lite"/>
    </source>
</evidence>
<gene>
    <name evidence="5" type="ORF">OSB1V03_LOCUS22175</name>
</gene>
<comment type="similarity">
    <text evidence="1">Belongs to the SKP1 family.</text>
</comment>
<dbReference type="InterPro" id="IPR016897">
    <property type="entry name" value="SKP1"/>
</dbReference>
<dbReference type="PANTHER" id="PTHR11165">
    <property type="entry name" value="SKP1"/>
    <property type="match status" value="1"/>
</dbReference>
<name>A0A7R9LW60_9ACAR</name>
<evidence type="ECO:0000313" key="6">
    <source>
        <dbReference type="Proteomes" id="UP000759131"/>
    </source>
</evidence>
<feature type="compositionally biased region" description="Acidic residues" evidence="3">
    <location>
        <begin position="76"/>
        <end position="87"/>
    </location>
</feature>
<reference evidence="5" key="1">
    <citation type="submission" date="2020-11" db="EMBL/GenBank/DDBJ databases">
        <authorList>
            <person name="Tran Van P."/>
        </authorList>
    </citation>
    <scope>NUCLEOTIDE SEQUENCE</scope>
</reference>
<dbReference type="Gene3D" id="3.30.710.10">
    <property type="entry name" value="Potassium Channel Kv1.1, Chain A"/>
    <property type="match status" value="1"/>
</dbReference>
<dbReference type="EMBL" id="CAJPIZ010045516">
    <property type="protein sequence ID" value="CAG2122229.1"/>
    <property type="molecule type" value="Genomic_DNA"/>
</dbReference>
<feature type="non-terminal residue" evidence="5">
    <location>
        <position position="98"/>
    </location>
</feature>
<dbReference type="InterPro" id="IPR001232">
    <property type="entry name" value="SKP1-like"/>
</dbReference>
<dbReference type="GO" id="GO:0006511">
    <property type="term" value="P:ubiquitin-dependent protein catabolic process"/>
    <property type="evidence" value="ECO:0007669"/>
    <property type="project" value="InterPro"/>
</dbReference>
<protein>
    <recommendedName>
        <fullName evidence="4">SKP1 component POZ domain-containing protein</fullName>
    </recommendedName>
</protein>
<accession>A0A7R9LW60</accession>
<keyword evidence="6" id="KW-1185">Reference proteome</keyword>
<evidence type="ECO:0000256" key="1">
    <source>
        <dbReference type="ARBA" id="ARBA00009993"/>
    </source>
</evidence>
<dbReference type="OrthoDB" id="2342932at2759"/>
<dbReference type="SMART" id="SM00512">
    <property type="entry name" value="Skp1"/>
    <property type="match status" value="1"/>
</dbReference>
<dbReference type="InterPro" id="IPR016073">
    <property type="entry name" value="Skp1_comp_POZ"/>
</dbReference>
<feature type="region of interest" description="Disordered" evidence="3">
    <location>
        <begin position="73"/>
        <end position="98"/>
    </location>
</feature>
<dbReference type="Pfam" id="PF03931">
    <property type="entry name" value="Skp1_POZ"/>
    <property type="match status" value="1"/>
</dbReference>
<dbReference type="Proteomes" id="UP000759131">
    <property type="component" value="Unassembled WGS sequence"/>
</dbReference>
<dbReference type="AlphaFoldDB" id="A0A7R9LW60"/>
<evidence type="ECO:0000313" key="5">
    <source>
        <dbReference type="EMBL" id="CAD7648949.1"/>
    </source>
</evidence>
<sequence>MSGDSDVATIAPTIKLKTKDDQIREIDRKKALMSITIKDMVEAITEDVTKAIPLHQISAATLDKVLEWIDEHFDDPLDSDSDSDNEDSCAKCAEDINA</sequence>
<feature type="domain" description="SKP1 component POZ" evidence="4">
    <location>
        <begin position="13"/>
        <end position="72"/>
    </location>
</feature>
<organism evidence="5">
    <name type="scientific">Medioppia subpectinata</name>
    <dbReference type="NCBI Taxonomy" id="1979941"/>
    <lineage>
        <taxon>Eukaryota</taxon>
        <taxon>Metazoa</taxon>
        <taxon>Ecdysozoa</taxon>
        <taxon>Arthropoda</taxon>
        <taxon>Chelicerata</taxon>
        <taxon>Arachnida</taxon>
        <taxon>Acari</taxon>
        <taxon>Acariformes</taxon>
        <taxon>Sarcoptiformes</taxon>
        <taxon>Oribatida</taxon>
        <taxon>Brachypylina</taxon>
        <taxon>Oppioidea</taxon>
        <taxon>Oppiidae</taxon>
        <taxon>Medioppia</taxon>
    </lineage>
</organism>
<evidence type="ECO:0000256" key="2">
    <source>
        <dbReference type="ARBA" id="ARBA00022786"/>
    </source>
</evidence>
<keyword evidence="2" id="KW-0833">Ubl conjugation pathway</keyword>